<dbReference type="OrthoDB" id="3267335at2759"/>
<name>J0WT34_AURST</name>
<evidence type="ECO:0000256" key="2">
    <source>
        <dbReference type="SAM" id="SignalP"/>
    </source>
</evidence>
<keyword evidence="4" id="KW-1185">Reference proteome</keyword>
<sequence>MVLNGGRWRPVFASLFLFHGSVLSQIAQLINGQQFTQGLSIIDAPAPNSQHNSGGNMPIAIDVSGNGNLDAAGNSRFVSLDIYFVSADVSVNVTVSYDAGLLDSEPGSTVKHLDFNVPECLPAGNYNLTFYESSVFQGANFYTITSVPIKLASKAASGANASFTCITPPPTQPEAQPQAQSPIAFFPFTPDKTYTSQVPEQTAPVPAPPSPAPAPAPTPVAPPGPSGGVPTGGNPDVQT</sequence>
<dbReference type="AlphaFoldDB" id="J0WT34"/>
<dbReference type="EMBL" id="JH687892">
    <property type="protein sequence ID" value="EJD35388.1"/>
    <property type="molecule type" value="Genomic_DNA"/>
</dbReference>
<feature type="signal peptide" evidence="2">
    <location>
        <begin position="1"/>
        <end position="24"/>
    </location>
</feature>
<reference evidence="4" key="1">
    <citation type="journal article" date="2012" name="Science">
        <title>The Paleozoic origin of enzymatic lignin decomposition reconstructed from 31 fungal genomes.</title>
        <authorList>
            <person name="Floudas D."/>
            <person name="Binder M."/>
            <person name="Riley R."/>
            <person name="Barry K."/>
            <person name="Blanchette R.A."/>
            <person name="Henrissat B."/>
            <person name="Martinez A.T."/>
            <person name="Otillar R."/>
            <person name="Spatafora J.W."/>
            <person name="Yadav J.S."/>
            <person name="Aerts A."/>
            <person name="Benoit I."/>
            <person name="Boyd A."/>
            <person name="Carlson A."/>
            <person name="Copeland A."/>
            <person name="Coutinho P.M."/>
            <person name="de Vries R.P."/>
            <person name="Ferreira P."/>
            <person name="Findley K."/>
            <person name="Foster B."/>
            <person name="Gaskell J."/>
            <person name="Glotzer D."/>
            <person name="Gorecki P."/>
            <person name="Heitman J."/>
            <person name="Hesse C."/>
            <person name="Hori C."/>
            <person name="Igarashi K."/>
            <person name="Jurgens J.A."/>
            <person name="Kallen N."/>
            <person name="Kersten P."/>
            <person name="Kohler A."/>
            <person name="Kuees U."/>
            <person name="Kumar T.K.A."/>
            <person name="Kuo A."/>
            <person name="LaButti K."/>
            <person name="Larrondo L.F."/>
            <person name="Lindquist E."/>
            <person name="Ling A."/>
            <person name="Lombard V."/>
            <person name="Lucas S."/>
            <person name="Lundell T."/>
            <person name="Martin R."/>
            <person name="McLaughlin D.J."/>
            <person name="Morgenstern I."/>
            <person name="Morin E."/>
            <person name="Murat C."/>
            <person name="Nagy L.G."/>
            <person name="Nolan M."/>
            <person name="Ohm R.A."/>
            <person name="Patyshakuliyeva A."/>
            <person name="Rokas A."/>
            <person name="Ruiz-Duenas F.J."/>
            <person name="Sabat G."/>
            <person name="Salamov A."/>
            <person name="Samejima M."/>
            <person name="Schmutz J."/>
            <person name="Slot J.C."/>
            <person name="St John F."/>
            <person name="Stenlid J."/>
            <person name="Sun H."/>
            <person name="Sun S."/>
            <person name="Syed K."/>
            <person name="Tsang A."/>
            <person name="Wiebenga A."/>
            <person name="Young D."/>
            <person name="Pisabarro A."/>
            <person name="Eastwood D.C."/>
            <person name="Martin F."/>
            <person name="Cullen D."/>
            <person name="Grigoriev I.V."/>
            <person name="Hibbett D.S."/>
        </authorList>
    </citation>
    <scope>NUCLEOTIDE SEQUENCE [LARGE SCALE GENOMIC DNA]</scope>
    <source>
        <strain evidence="4">TFB10046</strain>
    </source>
</reference>
<feature type="compositionally biased region" description="Pro residues" evidence="1">
    <location>
        <begin position="205"/>
        <end position="225"/>
    </location>
</feature>
<accession>J0WT34</accession>
<dbReference type="InParanoid" id="J0WT34"/>
<dbReference type="Proteomes" id="UP000006514">
    <property type="component" value="Unassembled WGS sequence"/>
</dbReference>
<gene>
    <name evidence="3" type="ORF">AURDEDRAFT_130656</name>
</gene>
<organism evidence="3 4">
    <name type="scientific">Auricularia subglabra (strain TFB-10046 / SS5)</name>
    <name type="common">White-rot fungus</name>
    <name type="synonym">Auricularia delicata (strain TFB10046)</name>
    <dbReference type="NCBI Taxonomy" id="717982"/>
    <lineage>
        <taxon>Eukaryota</taxon>
        <taxon>Fungi</taxon>
        <taxon>Dikarya</taxon>
        <taxon>Basidiomycota</taxon>
        <taxon>Agaricomycotina</taxon>
        <taxon>Agaricomycetes</taxon>
        <taxon>Auriculariales</taxon>
        <taxon>Auriculariaceae</taxon>
        <taxon>Auricularia</taxon>
    </lineage>
</organism>
<evidence type="ECO:0000256" key="1">
    <source>
        <dbReference type="SAM" id="MobiDB-lite"/>
    </source>
</evidence>
<feature type="chain" id="PRO_5003740744" description="Phosphatidylglycerol/phosphatidylinositol transfer protein" evidence="2">
    <location>
        <begin position="25"/>
        <end position="239"/>
    </location>
</feature>
<evidence type="ECO:0008006" key="5">
    <source>
        <dbReference type="Google" id="ProtNLM"/>
    </source>
</evidence>
<evidence type="ECO:0000313" key="3">
    <source>
        <dbReference type="EMBL" id="EJD35388.1"/>
    </source>
</evidence>
<feature type="region of interest" description="Disordered" evidence="1">
    <location>
        <begin position="184"/>
        <end position="239"/>
    </location>
</feature>
<dbReference type="KEGG" id="adl:AURDEDRAFT_130656"/>
<keyword evidence="2" id="KW-0732">Signal</keyword>
<evidence type="ECO:0000313" key="4">
    <source>
        <dbReference type="Proteomes" id="UP000006514"/>
    </source>
</evidence>
<dbReference type="eggNOG" id="ENOG502S1JP">
    <property type="taxonomic scope" value="Eukaryota"/>
</dbReference>
<protein>
    <recommendedName>
        <fullName evidence="5">Phosphatidylglycerol/phosphatidylinositol transfer protein</fullName>
    </recommendedName>
</protein>
<proteinExistence type="predicted"/>